<feature type="region of interest" description="Disordered" evidence="2">
    <location>
        <begin position="151"/>
        <end position="170"/>
    </location>
</feature>
<evidence type="ECO:0000256" key="2">
    <source>
        <dbReference type="SAM" id="MobiDB-lite"/>
    </source>
</evidence>
<dbReference type="SUPFAM" id="SSF48452">
    <property type="entry name" value="TPR-like"/>
    <property type="match status" value="1"/>
</dbReference>
<sequence length="521" mass="54068">MQFPSRYALLVCGPLSIWGLGCSAVTSRPVAHAGPAISNTDRLLSMAQVYEQKGQLQQAHKLYCQVLQENPNHAVAREHATDLMAAISNVQSAKDPSAQPELAVSAESTPTGVNVSSIPQAPTDPALVGKQGRKILSDEEVAARIPKPRAYAKAAPARKPDVATVTHQETKTGAVTTAEQLDEMPPATTVMVIEQPITVVEAPAPIELPAVEPLPVNTTTAIPLTISEPVMVASEPALIAVQTPQEPAVLTVEAAPILTVVEAAAPATIVVESAPATTWVKSSLTRLCPNAPEQFQSHLATLNAADPEARKAAIEEIASHGRAAIPCLPAIRACLNDADPLVQAHAAWAMWTITGQSSESIRCLTAVLECSQEEAVVFACYVLGSMGPQAQAAAPTLARLQDDDSTAIRVHASEAMLKVSGDATLAVQVLKASLASHRPDERCLAAVALGSAKGAERQSAVSSLIAALYDADASVRCSAALALGGFGPEAQAATSALEVAASATDLETREAATTALACIRK</sequence>
<dbReference type="RefSeq" id="WP_145027787.1">
    <property type="nucleotide sequence ID" value="NZ_CP036271.1"/>
</dbReference>
<protein>
    <submittedName>
        <fullName evidence="3">Uncharacterized protein</fullName>
    </submittedName>
</protein>
<accession>A0A517SA08</accession>
<dbReference type="OrthoDB" id="284974at2"/>
<dbReference type="SMART" id="SM00567">
    <property type="entry name" value="EZ_HEAT"/>
    <property type="match status" value="4"/>
</dbReference>
<feature type="repeat" description="TPR" evidence="1">
    <location>
        <begin position="40"/>
        <end position="73"/>
    </location>
</feature>
<dbReference type="InterPro" id="IPR011989">
    <property type="entry name" value="ARM-like"/>
</dbReference>
<dbReference type="InParanoid" id="A0A517SA08"/>
<dbReference type="KEGG" id="ccos:Pan44_09890"/>
<dbReference type="AlphaFoldDB" id="A0A517SA08"/>
<evidence type="ECO:0000256" key="1">
    <source>
        <dbReference type="PROSITE-ProRule" id="PRU00339"/>
    </source>
</evidence>
<dbReference type="Pfam" id="PF13646">
    <property type="entry name" value="HEAT_2"/>
    <property type="match status" value="2"/>
</dbReference>
<dbReference type="InterPro" id="IPR016024">
    <property type="entry name" value="ARM-type_fold"/>
</dbReference>
<gene>
    <name evidence="3" type="ORF">Pan44_09890</name>
</gene>
<name>A0A517SA08_9PLAN</name>
<reference evidence="3 4" key="1">
    <citation type="submission" date="2019-02" db="EMBL/GenBank/DDBJ databases">
        <title>Deep-cultivation of Planctomycetes and their phenomic and genomic characterization uncovers novel biology.</title>
        <authorList>
            <person name="Wiegand S."/>
            <person name="Jogler M."/>
            <person name="Boedeker C."/>
            <person name="Pinto D."/>
            <person name="Vollmers J."/>
            <person name="Rivas-Marin E."/>
            <person name="Kohn T."/>
            <person name="Peeters S.H."/>
            <person name="Heuer A."/>
            <person name="Rast P."/>
            <person name="Oberbeckmann S."/>
            <person name="Bunk B."/>
            <person name="Jeske O."/>
            <person name="Meyerdierks A."/>
            <person name="Storesund J.E."/>
            <person name="Kallscheuer N."/>
            <person name="Luecker S."/>
            <person name="Lage O.M."/>
            <person name="Pohl T."/>
            <person name="Merkel B.J."/>
            <person name="Hornburger P."/>
            <person name="Mueller R.-W."/>
            <person name="Bruemmer F."/>
            <person name="Labrenz M."/>
            <person name="Spormann A.M."/>
            <person name="Op den Camp H."/>
            <person name="Overmann J."/>
            <person name="Amann R."/>
            <person name="Jetten M.S.M."/>
            <person name="Mascher T."/>
            <person name="Medema M.H."/>
            <person name="Devos D.P."/>
            <person name="Kaster A.-K."/>
            <person name="Ovreas L."/>
            <person name="Rohde M."/>
            <person name="Galperin M.Y."/>
            <person name="Jogler C."/>
        </authorList>
    </citation>
    <scope>NUCLEOTIDE SEQUENCE [LARGE SCALE GENOMIC DNA]</scope>
    <source>
        <strain evidence="3 4">Pan44</strain>
    </source>
</reference>
<keyword evidence="1" id="KW-0802">TPR repeat</keyword>
<keyword evidence="4" id="KW-1185">Reference proteome</keyword>
<dbReference type="PROSITE" id="PS50005">
    <property type="entry name" value="TPR"/>
    <property type="match status" value="1"/>
</dbReference>
<dbReference type="InterPro" id="IPR019734">
    <property type="entry name" value="TPR_rpt"/>
</dbReference>
<dbReference type="InterPro" id="IPR004155">
    <property type="entry name" value="PBS_lyase_HEAT"/>
</dbReference>
<dbReference type="Proteomes" id="UP000315700">
    <property type="component" value="Chromosome"/>
</dbReference>
<dbReference type="PROSITE" id="PS51257">
    <property type="entry name" value="PROKAR_LIPOPROTEIN"/>
    <property type="match status" value="1"/>
</dbReference>
<evidence type="ECO:0000313" key="4">
    <source>
        <dbReference type="Proteomes" id="UP000315700"/>
    </source>
</evidence>
<dbReference type="Gene3D" id="1.25.40.10">
    <property type="entry name" value="Tetratricopeptide repeat domain"/>
    <property type="match status" value="1"/>
</dbReference>
<dbReference type="InterPro" id="IPR011990">
    <property type="entry name" value="TPR-like_helical_dom_sf"/>
</dbReference>
<dbReference type="Gene3D" id="1.25.10.10">
    <property type="entry name" value="Leucine-rich Repeat Variant"/>
    <property type="match status" value="2"/>
</dbReference>
<dbReference type="SUPFAM" id="SSF48371">
    <property type="entry name" value="ARM repeat"/>
    <property type="match status" value="1"/>
</dbReference>
<dbReference type="EMBL" id="CP036271">
    <property type="protein sequence ID" value="QDT52975.1"/>
    <property type="molecule type" value="Genomic_DNA"/>
</dbReference>
<evidence type="ECO:0000313" key="3">
    <source>
        <dbReference type="EMBL" id="QDT52975.1"/>
    </source>
</evidence>
<organism evidence="3 4">
    <name type="scientific">Caulifigura coniformis</name>
    <dbReference type="NCBI Taxonomy" id="2527983"/>
    <lineage>
        <taxon>Bacteria</taxon>
        <taxon>Pseudomonadati</taxon>
        <taxon>Planctomycetota</taxon>
        <taxon>Planctomycetia</taxon>
        <taxon>Planctomycetales</taxon>
        <taxon>Planctomycetaceae</taxon>
        <taxon>Caulifigura</taxon>
    </lineage>
</organism>
<proteinExistence type="predicted"/>